<keyword evidence="2" id="KW-1185">Reference proteome</keyword>
<comment type="caution">
    <text evidence="1">The sequence shown here is derived from an EMBL/GenBank/DDBJ whole genome shotgun (WGS) entry which is preliminary data.</text>
</comment>
<dbReference type="InterPro" id="IPR046286">
    <property type="entry name" value="DUF6323"/>
</dbReference>
<dbReference type="AlphaFoldDB" id="A0A1L8SVC8"/>
<evidence type="ECO:0000313" key="1">
    <source>
        <dbReference type="EMBL" id="OJG35903.1"/>
    </source>
</evidence>
<evidence type="ECO:0000313" key="2">
    <source>
        <dbReference type="Proteomes" id="UP000183700"/>
    </source>
</evidence>
<organism evidence="1 2">
    <name type="scientific">Enterococcus devriesei</name>
    <dbReference type="NCBI Taxonomy" id="319970"/>
    <lineage>
        <taxon>Bacteria</taxon>
        <taxon>Bacillati</taxon>
        <taxon>Bacillota</taxon>
        <taxon>Bacilli</taxon>
        <taxon>Lactobacillales</taxon>
        <taxon>Enterococcaceae</taxon>
        <taxon>Enterococcus</taxon>
    </lineage>
</organism>
<protein>
    <submittedName>
        <fullName evidence="1">Uncharacterized protein</fullName>
    </submittedName>
</protein>
<sequence length="150" mass="17879">MKGADQEMERFDTTLFNEFLQKNIGSPRVEINRLLRANHKNFQLSVGDIQLLNQERQQLFKDHHLVDFSWQNTQALAAFLAKERIYYRRDYVEQLNVCQSIFYYLRSYHSSGVTDQEIIEAIQQRYEVYQGDLEQLQGFFEDFPALEGEI</sequence>
<name>A0A1L8SVC8_9ENTE</name>
<dbReference type="STRING" id="319970.RV00_GL002047"/>
<reference evidence="1 2" key="1">
    <citation type="submission" date="2014-12" db="EMBL/GenBank/DDBJ databases">
        <title>Draft genome sequences of 29 type strains of Enterococci.</title>
        <authorList>
            <person name="Zhong Z."/>
            <person name="Sun Z."/>
            <person name="Liu W."/>
            <person name="Zhang W."/>
            <person name="Zhang H."/>
        </authorList>
    </citation>
    <scope>NUCLEOTIDE SEQUENCE [LARGE SCALE GENOMIC DNA]</scope>
    <source>
        <strain evidence="1 2">DSM 22802</strain>
    </source>
</reference>
<dbReference type="Pfam" id="PF19848">
    <property type="entry name" value="DUF6323"/>
    <property type="match status" value="1"/>
</dbReference>
<dbReference type="Proteomes" id="UP000183700">
    <property type="component" value="Unassembled WGS sequence"/>
</dbReference>
<proteinExistence type="predicted"/>
<gene>
    <name evidence="1" type="ORF">RV00_GL002047</name>
</gene>
<dbReference type="EMBL" id="JXKM01000004">
    <property type="protein sequence ID" value="OJG35903.1"/>
    <property type="molecule type" value="Genomic_DNA"/>
</dbReference>
<accession>A0A1L8SVC8</accession>